<dbReference type="InterPro" id="IPR000073">
    <property type="entry name" value="AB_hydrolase_1"/>
</dbReference>
<evidence type="ECO:0000313" key="3">
    <source>
        <dbReference type="EMBL" id="SQD93105.1"/>
    </source>
</evidence>
<evidence type="ECO:0000313" key="4">
    <source>
        <dbReference type="Proteomes" id="UP000249818"/>
    </source>
</evidence>
<dbReference type="InterPro" id="IPR050266">
    <property type="entry name" value="AB_hydrolase_sf"/>
</dbReference>
<keyword evidence="1 3" id="KW-0378">Hydrolase</keyword>
<dbReference type="RefSeq" id="WP_122031517.1">
    <property type="nucleotide sequence ID" value="NZ_LS483254.1"/>
</dbReference>
<dbReference type="GO" id="GO:0016787">
    <property type="term" value="F:hydrolase activity"/>
    <property type="evidence" value="ECO:0007669"/>
    <property type="project" value="UniProtKB-KW"/>
</dbReference>
<evidence type="ECO:0000256" key="1">
    <source>
        <dbReference type="ARBA" id="ARBA00022801"/>
    </source>
</evidence>
<dbReference type="OrthoDB" id="9775557at2"/>
<dbReference type="PANTHER" id="PTHR43798:SF31">
    <property type="entry name" value="AB HYDROLASE SUPERFAMILY PROTEIN YCLE"/>
    <property type="match status" value="1"/>
</dbReference>
<dbReference type="AlphaFoldDB" id="A0A2X3MLT7"/>
<evidence type="ECO:0000259" key="2">
    <source>
        <dbReference type="Pfam" id="PF12697"/>
    </source>
</evidence>
<reference evidence="4" key="1">
    <citation type="submission" date="2018-05" db="EMBL/GenBank/DDBJ databases">
        <authorList>
            <person name="Hao L."/>
        </authorList>
    </citation>
    <scope>NUCLEOTIDE SEQUENCE [LARGE SCALE GENOMIC DNA]</scope>
</reference>
<dbReference type="Gene3D" id="3.40.50.1820">
    <property type="entry name" value="alpha/beta hydrolase"/>
    <property type="match status" value="1"/>
</dbReference>
<sequence>MATFRAKDGLELYYEEHGQGDPVVLLGGIMMSAASWALHVPVFARHVHLILLDLRDQGRSGKMDREYRLDVHVPDVVGLLDELDIPAAHLIGLSYGGQVALRVALAHPDRLLTLILANANHYIPNHLAAIGRAWEVAAQLNDGERFFELAIPFIYSADFYAKYLNALRQRQAMFKSALTKEWFEAFQRLCRSTNGFSVSTEQLAQLRMPTLLLGAEDDMITPVRLMEEMYRAIPGCEFITLPRAGHGAFLERAGEFLTTVVGFLAKHRQETLA</sequence>
<dbReference type="Pfam" id="PF12697">
    <property type="entry name" value="Abhydrolase_6"/>
    <property type="match status" value="1"/>
</dbReference>
<gene>
    <name evidence="3" type="ORF">BARAN1_1081</name>
</gene>
<dbReference type="Proteomes" id="UP000249818">
    <property type="component" value="Chromosome BARAN1"/>
</dbReference>
<name>A0A2X3MLT7_9BACT</name>
<dbReference type="SUPFAM" id="SSF53474">
    <property type="entry name" value="alpha/beta-Hydrolases"/>
    <property type="match status" value="1"/>
</dbReference>
<protein>
    <submittedName>
        <fullName evidence="3">Alpha/beta hydrolase fold protein</fullName>
    </submittedName>
</protein>
<keyword evidence="4" id="KW-1185">Reference proteome</keyword>
<dbReference type="PANTHER" id="PTHR43798">
    <property type="entry name" value="MONOACYLGLYCEROL LIPASE"/>
    <property type="match status" value="1"/>
</dbReference>
<dbReference type="GO" id="GO:0016020">
    <property type="term" value="C:membrane"/>
    <property type="evidence" value="ECO:0007669"/>
    <property type="project" value="TreeGrafter"/>
</dbReference>
<dbReference type="EMBL" id="LS483254">
    <property type="protein sequence ID" value="SQD93105.1"/>
    <property type="molecule type" value="Genomic_DNA"/>
</dbReference>
<dbReference type="PRINTS" id="PR00111">
    <property type="entry name" value="ABHYDROLASE"/>
</dbReference>
<proteinExistence type="predicted"/>
<accession>A0A2X3MLT7</accession>
<organism evidence="3 4">
    <name type="scientific">Candidatus Bipolaricaulis anaerobius</name>
    <dbReference type="NCBI Taxonomy" id="2026885"/>
    <lineage>
        <taxon>Bacteria</taxon>
        <taxon>Candidatus Bipolaricaulota</taxon>
        <taxon>Candidatus Bipolaricaulia</taxon>
        <taxon>Candidatus Bipolaricaulales</taxon>
        <taxon>Candidatus Bipolaricaulaceae</taxon>
        <taxon>Candidatus Bipolaricaulis</taxon>
    </lineage>
</organism>
<dbReference type="KEGG" id="bana:BARAN1_1081"/>
<dbReference type="InterPro" id="IPR029058">
    <property type="entry name" value="AB_hydrolase_fold"/>
</dbReference>
<feature type="domain" description="AB hydrolase-1" evidence="2">
    <location>
        <begin position="23"/>
        <end position="256"/>
    </location>
</feature>